<evidence type="ECO:0008006" key="4">
    <source>
        <dbReference type="Google" id="ProtNLM"/>
    </source>
</evidence>
<dbReference type="PANTHER" id="PTHR12975">
    <property type="entry name" value="TRANSPORT PROTEIN TRAPP"/>
    <property type="match status" value="1"/>
</dbReference>
<feature type="region of interest" description="Disordered" evidence="1">
    <location>
        <begin position="1110"/>
        <end position="1134"/>
    </location>
</feature>
<dbReference type="GO" id="GO:1990072">
    <property type="term" value="C:TRAPPIII protein complex"/>
    <property type="evidence" value="ECO:0007669"/>
    <property type="project" value="TreeGrafter"/>
</dbReference>
<feature type="region of interest" description="Disordered" evidence="1">
    <location>
        <begin position="387"/>
        <end position="406"/>
    </location>
</feature>
<keyword evidence="3" id="KW-1185">Reference proteome</keyword>
<dbReference type="InterPro" id="IPR024420">
    <property type="entry name" value="TRAPP_III_complex_Trs85"/>
</dbReference>
<feature type="region of interest" description="Disordered" evidence="1">
    <location>
        <begin position="120"/>
        <end position="158"/>
    </location>
</feature>
<dbReference type="Proteomes" id="UP000008867">
    <property type="component" value="Chromosome 13"/>
</dbReference>
<dbReference type="HOGENOM" id="CLU_004823_3_0_1"/>
<evidence type="ECO:0000313" key="2">
    <source>
        <dbReference type="EMBL" id="CBQ69030.1"/>
    </source>
</evidence>
<dbReference type="Pfam" id="PF12739">
    <property type="entry name" value="TRAPPC-Trs85"/>
    <property type="match status" value="1"/>
</dbReference>
<dbReference type="OrthoDB" id="203724at2759"/>
<sequence length="1343" mass="146416">MSDLRIHAALSPRVAVLSSPDVDRVIQFNGIPDLPTLLRPFEFSVERLSVRTSQLETRICDRFPLRFDAYSLFNADAARAISSSHPQAAPRPSAVGHSQEELLDRVNHLIATNIKKWDAQVPRPVSTASAPQQQSEQRRDDDDGGGGGGGEDRSSQPLDETLERLRQGSVQEFAPWFDAVQQLVFGQRTIAKHESFGHPVAVLLAVSSASPDPMNDFAKLYEATSQASPFPAHPYINPDTLKYYVLIHDVRTAGTDLASSKEILEQVKKTYGLHCCMLAINSADDDRAGAPVELAQLWAPYLPSMPTSPTAASPASGSTESNVAALLDEEDVKRIKGFIRELTAQSIVPFMERYAQHMGDHLANSRKGLTNRLFGASRKLFGGVASVAGSSGDKSGAGTSTSGGLATSGGYDPQHDFYPYTSIEAQTRRLADFAFTIRDYKLAASMYDLGRKDFASDKAARHAAGATEMFGLSHLMLMYTARSPPIDVDSYLAQACHEYDVRSAARATAAVDDNLALRATLLYYEAYRMLGYVRAAPAGLVRMAQRCDEVLAPLLLEQAALACLQLRPRPALRKFALYLVTAAHRYQACGQKVLSLRCYAQAAVVYRHKGWALIENHIEHELGMQAYNEGDSDAAVSHLVRLIRPSANSSAEHARFLQDVQTAYKYSGQHGEREKALSLPFDMFDTASAVLRFVPESSASATATVDDAVWDKLEERLVEYGLGERTMADGSTRRRKRPTSQTATQARQVPVKQTFWLDVEVRNPLGVEVTIDGIRPVLTVGNTASSDELGADEFESDDAGTWTLGPFQARRVRVALRVHKEFASLRVSSVRFRLADTINLVQPLAKKGPRLNKTKEHRTSAAYGPDLSLAVSVHAPRPTLTAVIVDAPRHVYVGEEVRLRVVLKNEGTSTIDDVRALCDQPEAAVFGSDANAGGGEWTVPNGLQAAGPQGVLDADGHTKLRPGEEVEVDLTVRAVRTGDMALAWLLPFCGEDGETYVSRLALFTHVSAALQVSVATRPLRSAACVHEVVVEAKNVLEHDAVRLHALSVLSPRWRLASDADAAGGSVTIAPNQVWRGRLRVEWAGGADDDAYTALKLQDLLLSRDVRRPPPADVDLQLSTQPLGSDGADSGAGPAQLHTESRKLWRLTTLAHDFGAMPSRERARAFTLWEARDLDVVAHFSAGARRGQVGVFALQPGPARSRIRALTHPSSADTHAHVRSLYAETLLHKATLLQSVLASRIAVEHNPVLVHVEREEGKEGECRLVVRNFSDAYTARVVVQLAGEGWVGRRTLRCVVPCGGSVGVRGVRRGELEGGVRFEVVAETFVDRDGAEVEQIARYVELHS</sequence>
<dbReference type="PANTHER" id="PTHR12975:SF6">
    <property type="entry name" value="TRAFFICKING PROTEIN PARTICLE COMPLEX SUBUNIT 8"/>
    <property type="match status" value="1"/>
</dbReference>
<dbReference type="VEuPathDB" id="FungiDB:sr14655"/>
<evidence type="ECO:0000313" key="3">
    <source>
        <dbReference type="Proteomes" id="UP000008867"/>
    </source>
</evidence>
<organism evidence="2 3">
    <name type="scientific">Sporisorium reilianum (strain SRZ2)</name>
    <name type="common">Maize head smut fungus</name>
    <dbReference type="NCBI Taxonomy" id="999809"/>
    <lineage>
        <taxon>Eukaryota</taxon>
        <taxon>Fungi</taxon>
        <taxon>Dikarya</taxon>
        <taxon>Basidiomycota</taxon>
        <taxon>Ustilaginomycotina</taxon>
        <taxon>Ustilaginomycetes</taxon>
        <taxon>Ustilaginales</taxon>
        <taxon>Ustilaginaceae</taxon>
        <taxon>Sporisorium</taxon>
    </lineage>
</organism>
<protein>
    <recommendedName>
        <fullName evidence="4">ER-golgi trafficking TRAPP I complex 85 kDa subunit-domain-containing protein</fullName>
    </recommendedName>
</protein>
<dbReference type="eggNOG" id="KOG1938">
    <property type="taxonomic scope" value="Eukaryota"/>
</dbReference>
<name>E6ZP73_SPORE</name>
<feature type="compositionally biased region" description="Low complexity" evidence="1">
    <location>
        <begin position="1123"/>
        <end position="1132"/>
    </location>
</feature>
<accession>E6ZP73</accession>
<evidence type="ECO:0000256" key="1">
    <source>
        <dbReference type="SAM" id="MobiDB-lite"/>
    </source>
</evidence>
<dbReference type="EMBL" id="FQ311434">
    <property type="protein sequence ID" value="CBQ69030.1"/>
    <property type="molecule type" value="Genomic_DNA"/>
</dbReference>
<reference evidence="2 3" key="1">
    <citation type="journal article" date="2010" name="Science">
        <title>Pathogenicity determinants in smut fungi revealed by genome comparison.</title>
        <authorList>
            <person name="Schirawski J."/>
            <person name="Mannhaupt G."/>
            <person name="Muench K."/>
            <person name="Brefort T."/>
            <person name="Schipper K."/>
            <person name="Doehlemann G."/>
            <person name="Di Stasio M."/>
            <person name="Roessel N."/>
            <person name="Mendoza-Mendoza A."/>
            <person name="Pester D."/>
            <person name="Mueller O."/>
            <person name="Winterberg B."/>
            <person name="Meyer E."/>
            <person name="Ghareeb H."/>
            <person name="Wollenberg T."/>
            <person name="Muensterkoetter M."/>
            <person name="Wong P."/>
            <person name="Walter M."/>
            <person name="Stukenbrock E."/>
            <person name="Gueldener U."/>
            <person name="Kahmann R."/>
        </authorList>
    </citation>
    <scope>NUCLEOTIDE SEQUENCE [LARGE SCALE GENOMIC DNA]</scope>
    <source>
        <strain evidence="3">SRZ2</strain>
    </source>
</reference>
<gene>
    <name evidence="2" type="ORF">sr14655</name>
</gene>
<proteinExistence type="predicted"/>